<evidence type="ECO:0000256" key="2">
    <source>
        <dbReference type="SAM" id="SignalP"/>
    </source>
</evidence>
<keyword evidence="2" id="KW-0732">Signal</keyword>
<dbReference type="EMBL" id="MU155178">
    <property type="protein sequence ID" value="KAF9481471.1"/>
    <property type="molecule type" value="Genomic_DNA"/>
</dbReference>
<keyword evidence="4" id="KW-1185">Reference proteome</keyword>
<name>A0A9P5Z8Q4_9AGAR</name>
<reference evidence="3" key="1">
    <citation type="submission" date="2020-11" db="EMBL/GenBank/DDBJ databases">
        <authorList>
            <consortium name="DOE Joint Genome Institute"/>
            <person name="Ahrendt S."/>
            <person name="Riley R."/>
            <person name="Andreopoulos W."/>
            <person name="Labutti K."/>
            <person name="Pangilinan J."/>
            <person name="Ruiz-Duenas F.J."/>
            <person name="Barrasa J.M."/>
            <person name="Sanchez-Garcia M."/>
            <person name="Camarero S."/>
            <person name="Miyauchi S."/>
            <person name="Serrano A."/>
            <person name="Linde D."/>
            <person name="Babiker R."/>
            <person name="Drula E."/>
            <person name="Ayuso-Fernandez I."/>
            <person name="Pacheco R."/>
            <person name="Padilla G."/>
            <person name="Ferreira P."/>
            <person name="Barriuso J."/>
            <person name="Kellner H."/>
            <person name="Castanera R."/>
            <person name="Alfaro M."/>
            <person name="Ramirez L."/>
            <person name="Pisabarro A.G."/>
            <person name="Kuo A."/>
            <person name="Tritt A."/>
            <person name="Lipzen A."/>
            <person name="He G."/>
            <person name="Yan M."/>
            <person name="Ng V."/>
            <person name="Cullen D."/>
            <person name="Martin F."/>
            <person name="Rosso M.-N."/>
            <person name="Henrissat B."/>
            <person name="Hibbett D."/>
            <person name="Martinez A.T."/>
            <person name="Grigoriev I.V."/>
        </authorList>
    </citation>
    <scope>NUCLEOTIDE SEQUENCE</scope>
    <source>
        <strain evidence="3">CIRM-BRFM 674</strain>
    </source>
</reference>
<proteinExistence type="predicted"/>
<feature type="chain" id="PRO_5040173310" evidence="2">
    <location>
        <begin position="23"/>
        <end position="157"/>
    </location>
</feature>
<evidence type="ECO:0000313" key="3">
    <source>
        <dbReference type="EMBL" id="KAF9481471.1"/>
    </source>
</evidence>
<comment type="caution">
    <text evidence="3">The sequence shown here is derived from an EMBL/GenBank/DDBJ whole genome shotgun (WGS) entry which is preliminary data.</text>
</comment>
<organism evidence="3 4">
    <name type="scientific">Pholiota conissans</name>
    <dbReference type="NCBI Taxonomy" id="109636"/>
    <lineage>
        <taxon>Eukaryota</taxon>
        <taxon>Fungi</taxon>
        <taxon>Dikarya</taxon>
        <taxon>Basidiomycota</taxon>
        <taxon>Agaricomycotina</taxon>
        <taxon>Agaricomycetes</taxon>
        <taxon>Agaricomycetidae</taxon>
        <taxon>Agaricales</taxon>
        <taxon>Agaricineae</taxon>
        <taxon>Strophariaceae</taxon>
        <taxon>Pholiota</taxon>
    </lineage>
</organism>
<accession>A0A9P5Z8Q4</accession>
<evidence type="ECO:0000313" key="4">
    <source>
        <dbReference type="Proteomes" id="UP000807469"/>
    </source>
</evidence>
<evidence type="ECO:0000256" key="1">
    <source>
        <dbReference type="SAM" id="MobiDB-lite"/>
    </source>
</evidence>
<feature type="region of interest" description="Disordered" evidence="1">
    <location>
        <begin position="61"/>
        <end position="82"/>
    </location>
</feature>
<feature type="signal peptide" evidence="2">
    <location>
        <begin position="1"/>
        <end position="22"/>
    </location>
</feature>
<gene>
    <name evidence="3" type="ORF">BDN70DRAFT_893314</name>
</gene>
<dbReference type="AlphaFoldDB" id="A0A9P5Z8Q4"/>
<sequence length="157" mass="17318">MSLIVIADAWVVWSGAVRVAAAGRRRKGKEGSGLRKFALMTLRRLRRALLCPNMDVVPPDAVTGPQRYSASRRKHGTPESGVNCGQDLAQDASDTGAPGAHWWVFYRKQKSTLLMPTGLLAIALQESKRDTIVHRADRDGGDLNAVHTYMLYLLIHI</sequence>
<dbReference type="Proteomes" id="UP000807469">
    <property type="component" value="Unassembled WGS sequence"/>
</dbReference>
<protein>
    <submittedName>
        <fullName evidence="3">Uncharacterized protein</fullName>
    </submittedName>
</protein>